<dbReference type="FunFam" id="3.40.1110.10:FF:000191">
    <property type="entry name" value="Membrane H(+)-ATPase1"/>
    <property type="match status" value="1"/>
</dbReference>
<dbReference type="InterPro" id="IPR023299">
    <property type="entry name" value="ATPase_P-typ_cyto_dom_N"/>
</dbReference>
<name>A0A3L6FZ94_MAIZE</name>
<comment type="caution">
    <text evidence="17">The sequence shown here is derived from an EMBL/GenBank/DDBJ whole genome shotgun (WGS) entry which is preliminary data.</text>
</comment>
<dbReference type="Pfam" id="PF14432">
    <property type="entry name" value="DYW_deaminase"/>
    <property type="match status" value="1"/>
</dbReference>
<comment type="subcellular location">
    <subcellularLocation>
        <location evidence="1">Membrane</location>
        <topology evidence="1">Multi-pass membrane protein</topology>
    </subcellularLocation>
</comment>
<dbReference type="Pfam" id="PF20431">
    <property type="entry name" value="E_motif"/>
    <property type="match status" value="1"/>
</dbReference>
<evidence type="ECO:0000256" key="13">
    <source>
        <dbReference type="PROSITE-ProRule" id="PRU00708"/>
    </source>
</evidence>
<evidence type="ECO:0000256" key="2">
    <source>
        <dbReference type="ARBA" id="ARBA00008804"/>
    </source>
</evidence>
<dbReference type="SUPFAM" id="SSF56784">
    <property type="entry name" value="HAD-like"/>
    <property type="match status" value="1"/>
</dbReference>
<keyword evidence="3" id="KW-0597">Phosphoprotein</keyword>
<feature type="region of interest" description="Disordered" evidence="14">
    <location>
        <begin position="592"/>
        <end position="622"/>
    </location>
</feature>
<dbReference type="ExpressionAtlas" id="A0A3L6FZ94">
    <property type="expression patterns" value="baseline and differential"/>
</dbReference>
<feature type="transmembrane region" description="Helical" evidence="15">
    <location>
        <begin position="391"/>
        <end position="412"/>
    </location>
</feature>
<evidence type="ECO:0000259" key="16">
    <source>
        <dbReference type="SMART" id="SM00831"/>
    </source>
</evidence>
<accession>A0A3L6FZ94</accession>
<dbReference type="PROSITE" id="PS51375">
    <property type="entry name" value="PPR"/>
    <property type="match status" value="4"/>
</dbReference>
<evidence type="ECO:0000256" key="14">
    <source>
        <dbReference type="SAM" id="MobiDB-lite"/>
    </source>
</evidence>
<evidence type="ECO:0000256" key="5">
    <source>
        <dbReference type="ARBA" id="ARBA00022723"/>
    </source>
</evidence>
<dbReference type="AlphaFoldDB" id="A0A3L6FZ94"/>
<dbReference type="Pfam" id="PF00702">
    <property type="entry name" value="Hydrolase"/>
    <property type="match status" value="1"/>
</dbReference>
<dbReference type="EMBL" id="NCVQ01000003">
    <property type="protein sequence ID" value="PWZ40168.1"/>
    <property type="molecule type" value="Genomic_DNA"/>
</dbReference>
<dbReference type="InterPro" id="IPR032867">
    <property type="entry name" value="DYW_dom"/>
</dbReference>
<feature type="repeat" description="PPR" evidence="13">
    <location>
        <begin position="907"/>
        <end position="942"/>
    </location>
</feature>
<dbReference type="Gene3D" id="1.25.40.10">
    <property type="entry name" value="Tetratricopeptide repeat domain"/>
    <property type="match status" value="2"/>
</dbReference>
<gene>
    <name evidence="17" type="primary">LHA1_1</name>
    <name evidence="17" type="ORF">Zm00014a_008111</name>
</gene>
<evidence type="ECO:0000256" key="6">
    <source>
        <dbReference type="ARBA" id="ARBA00022737"/>
    </source>
</evidence>
<dbReference type="InterPro" id="IPR036412">
    <property type="entry name" value="HAD-like_sf"/>
</dbReference>
<keyword evidence="12 15" id="KW-0472">Membrane</keyword>
<dbReference type="SUPFAM" id="SSF81665">
    <property type="entry name" value="Calcium ATPase, transmembrane domain M"/>
    <property type="match status" value="1"/>
</dbReference>
<feature type="repeat" description="PPR" evidence="13">
    <location>
        <begin position="871"/>
        <end position="906"/>
    </location>
</feature>
<evidence type="ECO:0000256" key="8">
    <source>
        <dbReference type="ARBA" id="ARBA00022840"/>
    </source>
</evidence>
<dbReference type="PRINTS" id="PR00119">
    <property type="entry name" value="CATATPASE"/>
</dbReference>
<dbReference type="InterPro" id="IPR046848">
    <property type="entry name" value="E_motif"/>
</dbReference>
<evidence type="ECO:0000256" key="3">
    <source>
        <dbReference type="ARBA" id="ARBA00022553"/>
    </source>
</evidence>
<dbReference type="SMART" id="SM00831">
    <property type="entry name" value="Cation_ATPase_N"/>
    <property type="match status" value="1"/>
</dbReference>
<dbReference type="Pfam" id="PF20430">
    <property type="entry name" value="Eplus_motif"/>
    <property type="match status" value="1"/>
</dbReference>
<feature type="repeat" description="PPR" evidence="13">
    <location>
        <begin position="840"/>
        <end position="870"/>
    </location>
</feature>
<protein>
    <submittedName>
        <fullName evidence="17">Plasma membrane ATPase 1</fullName>
    </submittedName>
</protein>
<dbReference type="NCBIfam" id="TIGR00756">
    <property type="entry name" value="PPR"/>
    <property type="match status" value="2"/>
</dbReference>
<keyword evidence="6" id="KW-0677">Repeat</keyword>
<dbReference type="GO" id="GO:0008270">
    <property type="term" value="F:zinc ion binding"/>
    <property type="evidence" value="ECO:0007669"/>
    <property type="project" value="InterPro"/>
</dbReference>
<feature type="repeat" description="PPR" evidence="13">
    <location>
        <begin position="763"/>
        <end position="797"/>
    </location>
</feature>
<dbReference type="SUPFAM" id="SSF81660">
    <property type="entry name" value="Metal cation-transporting ATPase, ATP-binding domain N"/>
    <property type="match status" value="1"/>
</dbReference>
<dbReference type="GO" id="GO:0016887">
    <property type="term" value="F:ATP hydrolysis activity"/>
    <property type="evidence" value="ECO:0007669"/>
    <property type="project" value="InterPro"/>
</dbReference>
<keyword evidence="7" id="KW-0547">Nucleotide-binding</keyword>
<dbReference type="InterPro" id="IPR046849">
    <property type="entry name" value="E2_motif"/>
</dbReference>
<evidence type="ECO:0000256" key="12">
    <source>
        <dbReference type="ARBA" id="ARBA00023136"/>
    </source>
</evidence>
<dbReference type="Gene3D" id="1.20.1110.10">
    <property type="entry name" value="Calcium-transporting ATPase, transmembrane domain"/>
    <property type="match status" value="2"/>
</dbReference>
<keyword evidence="4 15" id="KW-0812">Transmembrane</keyword>
<keyword evidence="11 15" id="KW-1133">Transmembrane helix</keyword>
<dbReference type="GO" id="GO:0016020">
    <property type="term" value="C:membrane"/>
    <property type="evidence" value="ECO:0007669"/>
    <property type="project" value="UniProtKB-SubCell"/>
</dbReference>
<dbReference type="PRINTS" id="PR00120">
    <property type="entry name" value="HATPASE"/>
</dbReference>
<dbReference type="FunFam" id="1.25.40.10:FF:000912">
    <property type="entry name" value="Pentatricopeptide repeat protein PPR986-12"/>
    <property type="match status" value="1"/>
</dbReference>
<dbReference type="FunFam" id="1.20.1110.10:FF:000045">
    <property type="entry name" value="ATPase 4 plasma membrane-type"/>
    <property type="match status" value="1"/>
</dbReference>
<dbReference type="InterPro" id="IPR002885">
    <property type="entry name" value="PPR_rpt"/>
</dbReference>
<dbReference type="FunFam" id="3.40.50.1000:FF:000211">
    <property type="entry name" value="Plasma membrane ATPase"/>
    <property type="match status" value="1"/>
</dbReference>
<dbReference type="InterPro" id="IPR001757">
    <property type="entry name" value="P_typ_ATPase"/>
</dbReference>
<sequence>MGTTEDKASNLDAVLKEAVDLEVFDSLRCSPQGLSTEQAEQRLAIFGPNKLEEKQNKPPDWQDFVGIITLLIINSTISFIEENNAGNAAAALMARLAPKAKLLTVEVEQILHLAHNKKDIETRVRAVIDNFAERGLRALGVAYQEVPDGRKESPGGPWEFMGLLPLFDPPRKDSADTISKALDLGVNVKMITGDQLAIGKETARRLGMGTNMYPSSALLEQNKDESIASLPIDELIETADGFAGVFPEHKYEIVKRLQARKHICGMTGDGVNDAPALKKADIGIAVADSTDAARSASDIVLTEVGLSVIISAVLTSRAIFQRMKNYTIYAVSITIRIVLGFMLLALIWKFDFPPFMVLIIAILNDGTIMTISKDRVKPSPQPDSWKLAEIFATGVVLGTYLAMMTVIFFWAAYKTDFFPRLFHVESLAHDDFQMLASAVYLQVSTISQALIFVTRSRSWSFVERPGFLLVSAFLVAQLIATLIAVYANWAFAAIKGIGWGWAGVIWLYNIVCYLPLDIIKFLIRYALSGRAWNLVLEQRIAFTSKKNFGAEERERRWAHAQRSLHGLELQPPEAASMFENKTSFSEVNQLAEEARRRAEMASPHSLTKTFPNSPHPGAHHEPRHATPLLLALAPCPHPRATSSPIPSAPPRGAATDAARSSVNLLRSLARARRADLSHRALLLFRTLHASPSPPPPRYSLPAALSAAAFLAALPEGRQLHALAAKLALAPAHTVVANSLVHFYASCGRPGAALAVFRRVPDRSLVSWNTAVDALAGNGDHLAALDLFREMQRDRPDLAPDAYTVQSVLGACAATGALSLGLYAHALLLRELGGASAVSRDVLINNSLVDLYGKCGAVELARQVFDRMSERDLASWNAMVLALANHGRVQDSLDLFDRMTRVEGLVPNAITFVAVLSACNHGGLVDEGRRYFAAMVSEHGIRPRIEHYGCMVDILARAGFIEEALDVVAGMNCRPDSIIWRSLLDACCKRNAGLELSEAMAKLALDVPDDAVSGVYVLLSRVYASAQRWNDVGMIRQLMSQEGFKKEPGFSSIEMDGSVHQFVAGDTSHPQSEEIYVKLDEIQQRLTSAGYKPDLSEAPMVADIDRTKGATLRLHSERLAISFGLLNATPGAPIRILKNLRVCKDCHTISKLISKLYNVEIIVRDRIRFHHFKDGSCSCKDYW</sequence>
<evidence type="ECO:0000256" key="15">
    <source>
        <dbReference type="SAM" id="Phobius"/>
    </source>
</evidence>
<feature type="transmembrane region" description="Helical" evidence="15">
    <location>
        <begin position="432"/>
        <end position="454"/>
    </location>
</feature>
<evidence type="ECO:0000256" key="9">
    <source>
        <dbReference type="ARBA" id="ARBA00022842"/>
    </source>
</evidence>
<feature type="transmembrane region" description="Helical" evidence="15">
    <location>
        <begin position="466"/>
        <end position="491"/>
    </location>
</feature>
<dbReference type="Pfam" id="PF00690">
    <property type="entry name" value="Cation_ATPase_N"/>
    <property type="match status" value="1"/>
</dbReference>
<feature type="transmembrane region" description="Helical" evidence="15">
    <location>
        <begin position="327"/>
        <end position="348"/>
    </location>
</feature>
<dbReference type="InterPro" id="IPR011990">
    <property type="entry name" value="TPR-like_helical_dom_sf"/>
</dbReference>
<dbReference type="PANTHER" id="PTHR42861">
    <property type="entry name" value="CALCIUM-TRANSPORTING ATPASE"/>
    <property type="match status" value="1"/>
</dbReference>
<evidence type="ECO:0000256" key="11">
    <source>
        <dbReference type="ARBA" id="ARBA00022989"/>
    </source>
</evidence>
<dbReference type="InterPro" id="IPR004014">
    <property type="entry name" value="ATPase_P-typ_cation-transptr_N"/>
</dbReference>
<dbReference type="GO" id="GO:0005524">
    <property type="term" value="F:ATP binding"/>
    <property type="evidence" value="ECO:0007669"/>
    <property type="project" value="UniProtKB-KW"/>
</dbReference>
<comment type="similarity">
    <text evidence="2">Belongs to the cation transport ATPase (P-type) (TC 3.A.3) family. Type IIIA subfamily.</text>
</comment>
<evidence type="ECO:0000313" key="17">
    <source>
        <dbReference type="EMBL" id="PWZ40168.1"/>
    </source>
</evidence>
<feature type="region of interest" description="Disordered" evidence="14">
    <location>
        <begin position="635"/>
        <end position="656"/>
    </location>
</feature>
<evidence type="ECO:0000256" key="7">
    <source>
        <dbReference type="ARBA" id="ARBA00022741"/>
    </source>
</evidence>
<feature type="transmembrane region" description="Helical" evidence="15">
    <location>
        <begin position="497"/>
        <end position="516"/>
    </location>
</feature>
<dbReference type="InterPro" id="IPR023298">
    <property type="entry name" value="ATPase_P-typ_TM_dom_sf"/>
</dbReference>
<reference evidence="17" key="1">
    <citation type="journal article" date="2018" name="Nat. Genet.">
        <title>Extensive intraspecific gene order and gene structural variations between Mo17 and other maize genomes.</title>
        <authorList>
            <person name="Sun S."/>
            <person name="Zhou Y."/>
            <person name="Chen J."/>
            <person name="Shi J."/>
            <person name="Zhao H."/>
            <person name="Zhao H."/>
            <person name="Song W."/>
            <person name="Zhang M."/>
            <person name="Cui Y."/>
            <person name="Dong X."/>
            <person name="Liu H."/>
            <person name="Ma X."/>
            <person name="Jiao Y."/>
            <person name="Wang B."/>
            <person name="Wei X."/>
            <person name="Stein J.C."/>
            <person name="Glaubitz J.C."/>
            <person name="Lu F."/>
            <person name="Yu G."/>
            <person name="Liang C."/>
            <person name="Fengler K."/>
            <person name="Li B."/>
            <person name="Rafalski A."/>
            <person name="Schnable P.S."/>
            <person name="Ware D.H."/>
            <person name="Buckler E.S."/>
            <person name="Lai J."/>
        </authorList>
    </citation>
    <scope>NUCLEOTIDE SEQUENCE [LARGE SCALE GENOMIC DNA]</scope>
    <source>
        <tissue evidence="17">Seedling</tissue>
    </source>
</reference>
<keyword evidence="8" id="KW-0067">ATP-binding</keyword>
<keyword evidence="10" id="KW-0809">Transit peptide</keyword>
<evidence type="ECO:0000256" key="1">
    <source>
        <dbReference type="ARBA" id="ARBA00004141"/>
    </source>
</evidence>
<dbReference type="Proteomes" id="UP000251960">
    <property type="component" value="Chromosome 2"/>
</dbReference>
<keyword evidence="5" id="KW-0479">Metal-binding</keyword>
<evidence type="ECO:0000256" key="4">
    <source>
        <dbReference type="ARBA" id="ARBA00022692"/>
    </source>
</evidence>
<dbReference type="NCBIfam" id="TIGR01494">
    <property type="entry name" value="ATPase_P-type"/>
    <property type="match status" value="1"/>
</dbReference>
<evidence type="ECO:0000256" key="10">
    <source>
        <dbReference type="ARBA" id="ARBA00022946"/>
    </source>
</evidence>
<proteinExistence type="inferred from homology"/>
<dbReference type="Pfam" id="PF01535">
    <property type="entry name" value="PPR"/>
    <property type="match status" value="4"/>
</dbReference>
<feature type="domain" description="Cation-transporting P-type ATPase N-terminal" evidence="16">
    <location>
        <begin position="15"/>
        <end position="83"/>
    </location>
</feature>
<keyword evidence="9" id="KW-0460">Magnesium</keyword>
<organism evidence="17">
    <name type="scientific">Zea mays</name>
    <name type="common">Maize</name>
    <dbReference type="NCBI Taxonomy" id="4577"/>
    <lineage>
        <taxon>Eukaryota</taxon>
        <taxon>Viridiplantae</taxon>
        <taxon>Streptophyta</taxon>
        <taxon>Embryophyta</taxon>
        <taxon>Tracheophyta</taxon>
        <taxon>Spermatophyta</taxon>
        <taxon>Magnoliopsida</taxon>
        <taxon>Liliopsida</taxon>
        <taxon>Poales</taxon>
        <taxon>Poaceae</taxon>
        <taxon>PACMAD clade</taxon>
        <taxon>Panicoideae</taxon>
        <taxon>Andropogonodae</taxon>
        <taxon>Andropogoneae</taxon>
        <taxon>Tripsacinae</taxon>
        <taxon>Zea</taxon>
    </lineage>
</organism>
<dbReference type="FunFam" id="1.25.40.10:FF:000474">
    <property type="entry name" value="Pentatricopeptide repeat protein PPR986-12"/>
    <property type="match status" value="1"/>
</dbReference>